<dbReference type="InterPro" id="IPR005119">
    <property type="entry name" value="LysR_subst-bd"/>
</dbReference>
<dbReference type="SUPFAM" id="SSF53850">
    <property type="entry name" value="Periplasmic binding protein-like II"/>
    <property type="match status" value="1"/>
</dbReference>
<dbReference type="PRINTS" id="PR00039">
    <property type="entry name" value="HTHLYSR"/>
</dbReference>
<dbReference type="Proteomes" id="UP000682811">
    <property type="component" value="Unassembled WGS sequence"/>
</dbReference>
<keyword evidence="7" id="KW-1185">Reference proteome</keyword>
<gene>
    <name evidence="6" type="ORF">J34TS1_13390</name>
</gene>
<dbReference type="Pfam" id="PF00126">
    <property type="entry name" value="HTH_1"/>
    <property type="match status" value="1"/>
</dbReference>
<protein>
    <submittedName>
        <fullName evidence="6">Transcriptional regulator CynR</fullName>
    </submittedName>
</protein>
<comment type="similarity">
    <text evidence="1">Belongs to the LysR transcriptional regulatory family.</text>
</comment>
<organism evidence="6 7">
    <name type="scientific">Paenibacillus azoreducens</name>
    <dbReference type="NCBI Taxonomy" id="116718"/>
    <lineage>
        <taxon>Bacteria</taxon>
        <taxon>Bacillati</taxon>
        <taxon>Bacillota</taxon>
        <taxon>Bacilli</taxon>
        <taxon>Bacillales</taxon>
        <taxon>Paenibacillaceae</taxon>
        <taxon>Paenibacillus</taxon>
    </lineage>
</organism>
<dbReference type="InterPro" id="IPR050950">
    <property type="entry name" value="HTH-type_LysR_regulators"/>
</dbReference>
<evidence type="ECO:0000259" key="5">
    <source>
        <dbReference type="PROSITE" id="PS50931"/>
    </source>
</evidence>
<name>A0A919YA06_9BACL</name>
<comment type="caution">
    <text evidence="6">The sequence shown here is derived from an EMBL/GenBank/DDBJ whole genome shotgun (WGS) entry which is preliminary data.</text>
</comment>
<dbReference type="InterPro" id="IPR036390">
    <property type="entry name" value="WH_DNA-bd_sf"/>
</dbReference>
<keyword evidence="4" id="KW-0804">Transcription</keyword>
<dbReference type="PANTHER" id="PTHR30419">
    <property type="entry name" value="HTH-TYPE TRANSCRIPTIONAL REGULATOR YBHD"/>
    <property type="match status" value="1"/>
</dbReference>
<dbReference type="PROSITE" id="PS50931">
    <property type="entry name" value="HTH_LYSR"/>
    <property type="match status" value="1"/>
</dbReference>
<evidence type="ECO:0000256" key="2">
    <source>
        <dbReference type="ARBA" id="ARBA00023015"/>
    </source>
</evidence>
<sequence>MFEDLDVFATIVEQSSLNKASKQLNLSQPALSRKISKLEDELGVSLFNRRGKRLELTAFGQTAYNFALEQRQQYQKFKQMIARYKGDDQISVTLGASLTTLQTTLPPLVTAFMEKHPTAELKLITGKTHEIVSAVRDKKLDAGIVASSIEEPGLHCTPLFDDHLELVLPKHHPLIEQDEVGMDMLHGLPMIIFSTGTWYRKLTDELFHRAGIVPDIRMEMDSFEAIVRLIPSCKAATLLPKSYLRRQLLDDNELIAVHIPALKETRRTTSLIHSESSGLSAGAKRWIEETKSIFGQFADRQY</sequence>
<reference evidence="6 7" key="1">
    <citation type="submission" date="2021-03" db="EMBL/GenBank/DDBJ databases">
        <title>Antimicrobial resistance genes in bacteria isolated from Japanese honey, and their potential for conferring macrolide and lincosamide resistance in the American foulbrood pathogen Paenibacillus larvae.</title>
        <authorList>
            <person name="Okamoto M."/>
            <person name="Kumagai M."/>
            <person name="Kanamori H."/>
            <person name="Takamatsu D."/>
        </authorList>
    </citation>
    <scope>NUCLEOTIDE SEQUENCE [LARGE SCALE GENOMIC DNA]</scope>
    <source>
        <strain evidence="6 7">J34TS1</strain>
    </source>
</reference>
<accession>A0A919YA06</accession>
<dbReference type="AlphaFoldDB" id="A0A919YA06"/>
<keyword evidence="2" id="KW-0805">Transcription regulation</keyword>
<evidence type="ECO:0000313" key="6">
    <source>
        <dbReference type="EMBL" id="GIO46574.1"/>
    </source>
</evidence>
<dbReference type="GO" id="GO:0003700">
    <property type="term" value="F:DNA-binding transcription factor activity"/>
    <property type="evidence" value="ECO:0007669"/>
    <property type="project" value="InterPro"/>
</dbReference>
<dbReference type="Pfam" id="PF03466">
    <property type="entry name" value="LysR_substrate"/>
    <property type="match status" value="1"/>
</dbReference>
<dbReference type="Gene3D" id="1.10.10.10">
    <property type="entry name" value="Winged helix-like DNA-binding domain superfamily/Winged helix DNA-binding domain"/>
    <property type="match status" value="1"/>
</dbReference>
<dbReference type="GO" id="GO:0003677">
    <property type="term" value="F:DNA binding"/>
    <property type="evidence" value="ECO:0007669"/>
    <property type="project" value="UniProtKB-KW"/>
</dbReference>
<dbReference type="InterPro" id="IPR036388">
    <property type="entry name" value="WH-like_DNA-bd_sf"/>
</dbReference>
<dbReference type="EMBL" id="BORT01000004">
    <property type="protein sequence ID" value="GIO46574.1"/>
    <property type="molecule type" value="Genomic_DNA"/>
</dbReference>
<proteinExistence type="inferred from homology"/>
<evidence type="ECO:0000256" key="4">
    <source>
        <dbReference type="ARBA" id="ARBA00023163"/>
    </source>
</evidence>
<evidence type="ECO:0000313" key="7">
    <source>
        <dbReference type="Proteomes" id="UP000682811"/>
    </source>
</evidence>
<dbReference type="InterPro" id="IPR000847">
    <property type="entry name" value="LysR_HTH_N"/>
</dbReference>
<dbReference type="SUPFAM" id="SSF46785">
    <property type="entry name" value="Winged helix' DNA-binding domain"/>
    <property type="match status" value="1"/>
</dbReference>
<dbReference type="FunFam" id="1.10.10.10:FF:000001">
    <property type="entry name" value="LysR family transcriptional regulator"/>
    <property type="match status" value="1"/>
</dbReference>
<dbReference type="Gene3D" id="3.40.190.290">
    <property type="match status" value="1"/>
</dbReference>
<evidence type="ECO:0000256" key="3">
    <source>
        <dbReference type="ARBA" id="ARBA00023125"/>
    </source>
</evidence>
<dbReference type="CDD" id="cd05466">
    <property type="entry name" value="PBP2_LTTR_substrate"/>
    <property type="match status" value="1"/>
</dbReference>
<evidence type="ECO:0000256" key="1">
    <source>
        <dbReference type="ARBA" id="ARBA00009437"/>
    </source>
</evidence>
<dbReference type="GO" id="GO:0005829">
    <property type="term" value="C:cytosol"/>
    <property type="evidence" value="ECO:0007669"/>
    <property type="project" value="TreeGrafter"/>
</dbReference>
<dbReference type="RefSeq" id="WP_212977571.1">
    <property type="nucleotide sequence ID" value="NZ_AP025343.1"/>
</dbReference>
<keyword evidence="3" id="KW-0238">DNA-binding</keyword>
<feature type="domain" description="HTH lysR-type" evidence="5">
    <location>
        <begin position="1"/>
        <end position="57"/>
    </location>
</feature>